<feature type="chain" id="PRO_5034965488" evidence="1">
    <location>
        <begin position="28"/>
        <end position="663"/>
    </location>
</feature>
<dbReference type="AlphaFoldDB" id="A0A8H6YBW9"/>
<comment type="caution">
    <text evidence="3">The sequence shown here is derived from an EMBL/GenBank/DDBJ whole genome shotgun (WGS) entry which is preliminary data.</text>
</comment>
<dbReference type="InterPro" id="IPR017853">
    <property type="entry name" value="GH"/>
</dbReference>
<protein>
    <submittedName>
        <fullName evidence="3">Glyco-hydro-79C domain-containing protein</fullName>
    </submittedName>
</protein>
<keyword evidence="1" id="KW-0732">Signal</keyword>
<gene>
    <name evidence="3" type="ORF">MVEN_00870500</name>
</gene>
<proteinExistence type="predicted"/>
<dbReference type="InterPro" id="IPR052974">
    <property type="entry name" value="GH79_Enzymes"/>
</dbReference>
<dbReference type="PANTHER" id="PTHR36183:SF2">
    <property type="entry name" value="BETA-GLUCURONIDASE C-TERMINAL DOMAIN-CONTAINING PROTEIN"/>
    <property type="match status" value="1"/>
</dbReference>
<reference evidence="3" key="1">
    <citation type="submission" date="2020-05" db="EMBL/GenBank/DDBJ databases">
        <title>Mycena genomes resolve the evolution of fungal bioluminescence.</title>
        <authorList>
            <person name="Tsai I.J."/>
        </authorList>
    </citation>
    <scope>NUCLEOTIDE SEQUENCE</scope>
    <source>
        <strain evidence="3">CCC161011</strain>
    </source>
</reference>
<dbReference type="OrthoDB" id="2796951at2759"/>
<evidence type="ECO:0000313" key="4">
    <source>
        <dbReference type="Proteomes" id="UP000620124"/>
    </source>
</evidence>
<keyword evidence="4" id="KW-1185">Reference proteome</keyword>
<organism evidence="3 4">
    <name type="scientific">Mycena venus</name>
    <dbReference type="NCBI Taxonomy" id="2733690"/>
    <lineage>
        <taxon>Eukaryota</taxon>
        <taxon>Fungi</taxon>
        <taxon>Dikarya</taxon>
        <taxon>Basidiomycota</taxon>
        <taxon>Agaricomycotina</taxon>
        <taxon>Agaricomycetes</taxon>
        <taxon>Agaricomycetidae</taxon>
        <taxon>Agaricales</taxon>
        <taxon>Marasmiineae</taxon>
        <taxon>Mycenaceae</taxon>
        <taxon>Mycena</taxon>
    </lineage>
</organism>
<dbReference type="SUPFAM" id="SSF51445">
    <property type="entry name" value="(Trans)glycosidases"/>
    <property type="match status" value="1"/>
</dbReference>
<dbReference type="InterPro" id="IPR031728">
    <property type="entry name" value="GlcAase_C"/>
</dbReference>
<evidence type="ECO:0000256" key="1">
    <source>
        <dbReference type="SAM" id="SignalP"/>
    </source>
</evidence>
<evidence type="ECO:0000313" key="3">
    <source>
        <dbReference type="EMBL" id="KAF7358218.1"/>
    </source>
</evidence>
<dbReference type="Gene3D" id="3.20.20.80">
    <property type="entry name" value="Glycosidases"/>
    <property type="match status" value="1"/>
</dbReference>
<sequence>MGSAFAPPRFLRSLCLCFILLVGGTQAEITVYHDNNQAAFTTAPGAQYTGPAAYNPTSLTPPPLPSPTVLTTIPVNLQNAGTPNLSIKQKGSFFGFSIEMSVTNQVLGKNSTFIQVPFLNLMANIVQRAGSVMVRVGGNTQESAKLVDTLPNGRVLAKNLTGVTGTTQTPPLDYTPDLFYMMRNISSFVNVHWFLGIPWFITQPFDLAIVPAATEILGDYLLGFQAGNEPDMYSIPSHGHRPATYSPNDYSGEFSNLLTQIDATNSDPTGQGKAKLIGPNIANFNWKPEDVWNTGFVDTFDSNLAYLAVEKYPRDNCAAAYGGPNAVITDPQTIINLYLTHDAHTTLLAPYLNSTMYAQTKNKPFLMFETNTASCGGFLGISDSFTATLWALDYALEMAHSNFSGAMFHLGGQNVFYNPFTSPPTNQSTFHQWTVGAIYYSALVMAEVIGPSNNTQVLSYAADGLSSFTPIYGIYENGTPVRVAVMNYLDDPTGASDVHAVIAIAGTTMPASVKVKYLAAKTVVQKGGYTWANQTFGGNFESDGRLMGTEEIKSVDCDATAQTCTVVVPAPGFALVFLNDDAFTEDKGAASMTFATTARTRTHNTATVDPAVLSTSNGYKMSDHEMAGTSKPPKGAAPRTAQASLIAVGLVIGTIVAMLGRAS</sequence>
<name>A0A8H6YBW9_9AGAR</name>
<feature type="signal peptide" evidence="1">
    <location>
        <begin position="1"/>
        <end position="27"/>
    </location>
</feature>
<accession>A0A8H6YBW9</accession>
<dbReference type="Pfam" id="PF16862">
    <property type="entry name" value="Glyco_hydro_79C"/>
    <property type="match status" value="1"/>
</dbReference>
<feature type="domain" description="Beta-glucuronidase C-terminal" evidence="2">
    <location>
        <begin position="472"/>
        <end position="575"/>
    </location>
</feature>
<dbReference type="EMBL" id="JACAZI010000006">
    <property type="protein sequence ID" value="KAF7358218.1"/>
    <property type="molecule type" value="Genomic_DNA"/>
</dbReference>
<evidence type="ECO:0000259" key="2">
    <source>
        <dbReference type="Pfam" id="PF16862"/>
    </source>
</evidence>
<dbReference type="PANTHER" id="PTHR36183">
    <property type="entry name" value="BETA-GLUCURONIDASE"/>
    <property type="match status" value="1"/>
</dbReference>
<dbReference type="Proteomes" id="UP000620124">
    <property type="component" value="Unassembled WGS sequence"/>
</dbReference>